<name>A0ABS9K607_9RHOO</name>
<evidence type="ECO:0000256" key="1">
    <source>
        <dbReference type="ARBA" id="ARBA00023125"/>
    </source>
</evidence>
<evidence type="ECO:0000259" key="3">
    <source>
        <dbReference type="PROSITE" id="PS50110"/>
    </source>
</evidence>
<keyword evidence="2" id="KW-0597">Phosphoprotein</keyword>
<proteinExistence type="predicted"/>
<evidence type="ECO:0000313" key="6">
    <source>
        <dbReference type="Proteomes" id="UP001165384"/>
    </source>
</evidence>
<protein>
    <submittedName>
        <fullName evidence="5">Response regulator transcription factor</fullName>
    </submittedName>
</protein>
<reference evidence="5" key="1">
    <citation type="submission" date="2022-01" db="EMBL/GenBank/DDBJ databases">
        <authorList>
            <person name="Jo J.-H."/>
            <person name="Im W.-T."/>
        </authorList>
    </citation>
    <scope>NUCLEOTIDE SEQUENCE</scope>
    <source>
        <strain evidence="5">XY25</strain>
    </source>
</reference>
<evidence type="ECO:0000259" key="4">
    <source>
        <dbReference type="PROSITE" id="PS50930"/>
    </source>
</evidence>
<dbReference type="InterPro" id="IPR039420">
    <property type="entry name" value="WalR-like"/>
</dbReference>
<dbReference type="InterPro" id="IPR007492">
    <property type="entry name" value="LytTR_DNA-bd_dom"/>
</dbReference>
<dbReference type="Pfam" id="PF04397">
    <property type="entry name" value="LytTR"/>
    <property type="match status" value="1"/>
</dbReference>
<dbReference type="Gene3D" id="3.40.50.2300">
    <property type="match status" value="1"/>
</dbReference>
<dbReference type="InterPro" id="IPR001789">
    <property type="entry name" value="Sig_transdc_resp-reg_receiver"/>
</dbReference>
<evidence type="ECO:0000313" key="5">
    <source>
        <dbReference type="EMBL" id="MCG2578560.1"/>
    </source>
</evidence>
<feature type="modified residue" description="4-aspartylphosphate" evidence="2">
    <location>
        <position position="62"/>
    </location>
</feature>
<feature type="domain" description="HTH LytTR-type" evidence="4">
    <location>
        <begin position="149"/>
        <end position="257"/>
    </location>
</feature>
<dbReference type="SUPFAM" id="SSF52172">
    <property type="entry name" value="CheY-like"/>
    <property type="match status" value="1"/>
</dbReference>
<feature type="domain" description="Response regulatory" evidence="3">
    <location>
        <begin position="8"/>
        <end position="125"/>
    </location>
</feature>
<dbReference type="SMART" id="SM00448">
    <property type="entry name" value="REC"/>
    <property type="match status" value="1"/>
</dbReference>
<organism evidence="5 6">
    <name type="scientific">Dechloromonas hankyongensis</name>
    <dbReference type="NCBI Taxonomy" id="2908002"/>
    <lineage>
        <taxon>Bacteria</taxon>
        <taxon>Pseudomonadati</taxon>
        <taxon>Pseudomonadota</taxon>
        <taxon>Betaproteobacteria</taxon>
        <taxon>Rhodocyclales</taxon>
        <taxon>Azonexaceae</taxon>
        <taxon>Dechloromonas</taxon>
    </lineage>
</organism>
<keyword evidence="6" id="KW-1185">Reference proteome</keyword>
<dbReference type="Proteomes" id="UP001165384">
    <property type="component" value="Unassembled WGS sequence"/>
</dbReference>
<dbReference type="PROSITE" id="PS50110">
    <property type="entry name" value="RESPONSE_REGULATORY"/>
    <property type="match status" value="1"/>
</dbReference>
<dbReference type="PANTHER" id="PTHR48111">
    <property type="entry name" value="REGULATOR OF RPOS"/>
    <property type="match status" value="1"/>
</dbReference>
<dbReference type="PROSITE" id="PS50930">
    <property type="entry name" value="HTH_LYTTR"/>
    <property type="match status" value="1"/>
</dbReference>
<dbReference type="Gene3D" id="2.40.50.1020">
    <property type="entry name" value="LytTr DNA-binding domain"/>
    <property type="match status" value="1"/>
</dbReference>
<evidence type="ECO:0000256" key="2">
    <source>
        <dbReference type="PROSITE-ProRule" id="PRU00169"/>
    </source>
</evidence>
<dbReference type="InterPro" id="IPR011006">
    <property type="entry name" value="CheY-like_superfamily"/>
</dbReference>
<gene>
    <name evidence="5" type="ORF">LZ012_16305</name>
</gene>
<keyword evidence="1" id="KW-0238">DNA-binding</keyword>
<dbReference type="Pfam" id="PF00072">
    <property type="entry name" value="Response_reg"/>
    <property type="match status" value="1"/>
</dbReference>
<comment type="caution">
    <text evidence="5">The sequence shown here is derived from an EMBL/GenBank/DDBJ whole genome shotgun (WGS) entry which is preliminary data.</text>
</comment>
<dbReference type="EMBL" id="JAKLTN010000003">
    <property type="protein sequence ID" value="MCG2578560.1"/>
    <property type="molecule type" value="Genomic_DNA"/>
</dbReference>
<sequence>MSTENPLKILIVDDEPLARDRLRALLSDLALQLPGMVIAEAANGMQALDFLRDHPVDVVLADIRMPSMDGIELATHLGRLEKPPAVIFTTAYDNYAVQAFDLNAVDYLLKPVRAQRLLAALQKVPVQHPDASVLAGIGQEMRGGGRTHLSCHERGRLLLVPVGEILYFKADLKYVTARTAEREYLLDEALTHLEIEFADRFMRLHRAVLVARTALAGFEKAAGDDAEAYGWALLRGIPEKLPVSRRQWAPAKALIKNS</sequence>
<dbReference type="PANTHER" id="PTHR48111:SF69">
    <property type="entry name" value="RESPONSE REGULATOR RECEIVER"/>
    <property type="match status" value="1"/>
</dbReference>
<dbReference type="RefSeq" id="WP_275711938.1">
    <property type="nucleotide sequence ID" value="NZ_JAKLTN010000003.1"/>
</dbReference>
<accession>A0ABS9K607</accession>
<dbReference type="SMART" id="SM00850">
    <property type="entry name" value="LytTR"/>
    <property type="match status" value="1"/>
</dbReference>